<feature type="domain" description="AMP-dependent synthetase/ligase" evidence="4">
    <location>
        <begin position="12"/>
        <end position="380"/>
    </location>
</feature>
<gene>
    <name evidence="6" type="ORF">HLB29_02070</name>
</gene>
<evidence type="ECO:0000256" key="2">
    <source>
        <dbReference type="ARBA" id="ARBA00022598"/>
    </source>
</evidence>
<dbReference type="InterPro" id="IPR042099">
    <property type="entry name" value="ANL_N_sf"/>
</dbReference>
<reference evidence="6 7" key="1">
    <citation type="submission" date="2020-05" db="EMBL/GenBank/DDBJ databases">
        <title>Draft genome of xy-202 and genomic insight in genome of the genus Peptostreptococcus.</title>
        <authorList>
            <person name="Zhang Z."/>
        </authorList>
    </citation>
    <scope>NUCLEOTIDE SEQUENCE [LARGE SCALE GENOMIC DNA]</scope>
    <source>
        <strain evidence="6 7">DSM 27025</strain>
    </source>
</reference>
<dbReference type="PANTHER" id="PTHR43201:SF5">
    <property type="entry name" value="MEDIUM-CHAIN ACYL-COA LIGASE ACSF2, MITOCHONDRIAL"/>
    <property type="match status" value="1"/>
</dbReference>
<dbReference type="InterPro" id="IPR045851">
    <property type="entry name" value="AMP-bd_C_sf"/>
</dbReference>
<evidence type="ECO:0000256" key="1">
    <source>
        <dbReference type="ARBA" id="ARBA00006432"/>
    </source>
</evidence>
<protein>
    <submittedName>
        <fullName evidence="6">Acyl--CoA ligase</fullName>
    </submittedName>
</protein>
<dbReference type="Pfam" id="PF13193">
    <property type="entry name" value="AMP-binding_C"/>
    <property type="match status" value="1"/>
</dbReference>
<dbReference type="RefSeq" id="WP_185623494.1">
    <property type="nucleotide sequence ID" value="NZ_JABGBW010000001.1"/>
</dbReference>
<dbReference type="PANTHER" id="PTHR43201">
    <property type="entry name" value="ACYL-COA SYNTHETASE"/>
    <property type="match status" value="1"/>
</dbReference>
<evidence type="ECO:0000259" key="5">
    <source>
        <dbReference type="Pfam" id="PF13193"/>
    </source>
</evidence>
<dbReference type="EMBL" id="JABGBW010000001">
    <property type="protein sequence ID" value="MBC2575468.1"/>
    <property type="molecule type" value="Genomic_DNA"/>
</dbReference>
<keyword evidence="2 6" id="KW-0436">Ligase</keyword>
<keyword evidence="3" id="KW-0472">Membrane</keyword>
<sequence>MELINKTIHECFAERVSKTPDKIFIKNNQEVFTWEYVNNITSKMAAALIEQGLKSGEKVGIIGLNSPSWIISFIALQKVGAVAVLINSCYKEKELINCIEIADIKYLFYTGFSENDSISTVVKNLRKNIKMKKLRTFNIEKTYQEWEKFVQRSKLKFDIEVNNSKAKDLSCILFTSGTTNDCKGVMLSHYSLVNNAREVVKQMRWNAKDRMCLAVPLFHCFGITVSLMTSIIGGMSISLLEKYKTINVCQTIEEDECTILNGVPSMFLALVKNPKMKDYNLSTVRSGIIAGSPIFEDEYREICDKLPNIKLQTSYGLTEASPCVSIARYDDTVGLKSISSGKIIDNVTVKIVDLETKKECAIGEVGEIYVKGYNVTQGYLSSDPVICDAVQSDGWLKTGDLAYLDDNNYLYVVGRRKNLIIRGGENISPNEIEKFIKEARKGVEVFVFGKKSEVLQEEIVACIQGRDNPKLEREIREYLEENISKYKIPRYFVFIDEFPKNSTGKINEKELKEMVDMKLEGIDCKVSQIS</sequence>
<comment type="caution">
    <text evidence="6">The sequence shown here is derived from an EMBL/GenBank/DDBJ whole genome shotgun (WGS) entry which is preliminary data.</text>
</comment>
<keyword evidence="3" id="KW-0812">Transmembrane</keyword>
<name>A0ABR6TJQ8_9FIRM</name>
<organism evidence="6 7">
    <name type="scientific">Peptostreptococcus canis</name>
    <dbReference type="NCBI Taxonomy" id="1159213"/>
    <lineage>
        <taxon>Bacteria</taxon>
        <taxon>Bacillati</taxon>
        <taxon>Bacillota</taxon>
        <taxon>Clostridia</taxon>
        <taxon>Peptostreptococcales</taxon>
        <taxon>Peptostreptococcaceae</taxon>
        <taxon>Peptostreptococcus</taxon>
    </lineage>
</organism>
<feature type="domain" description="AMP-binding enzyme C-terminal" evidence="5">
    <location>
        <begin position="431"/>
        <end position="505"/>
    </location>
</feature>
<feature type="transmembrane region" description="Helical" evidence="3">
    <location>
        <begin position="211"/>
        <end position="240"/>
    </location>
</feature>
<dbReference type="GO" id="GO:0016874">
    <property type="term" value="F:ligase activity"/>
    <property type="evidence" value="ECO:0007669"/>
    <property type="project" value="UniProtKB-KW"/>
</dbReference>
<evidence type="ECO:0000256" key="3">
    <source>
        <dbReference type="SAM" id="Phobius"/>
    </source>
</evidence>
<proteinExistence type="inferred from homology"/>
<dbReference type="Gene3D" id="3.40.50.12780">
    <property type="entry name" value="N-terminal domain of ligase-like"/>
    <property type="match status" value="1"/>
</dbReference>
<evidence type="ECO:0000313" key="6">
    <source>
        <dbReference type="EMBL" id="MBC2575468.1"/>
    </source>
</evidence>
<keyword evidence="3" id="KW-1133">Transmembrane helix</keyword>
<dbReference type="InterPro" id="IPR025110">
    <property type="entry name" value="AMP-bd_C"/>
</dbReference>
<accession>A0ABR6TJQ8</accession>
<dbReference type="Gene3D" id="3.30.300.30">
    <property type="match status" value="1"/>
</dbReference>
<evidence type="ECO:0000313" key="7">
    <source>
        <dbReference type="Proteomes" id="UP000713904"/>
    </source>
</evidence>
<dbReference type="InterPro" id="IPR000873">
    <property type="entry name" value="AMP-dep_synth/lig_dom"/>
</dbReference>
<evidence type="ECO:0000259" key="4">
    <source>
        <dbReference type="Pfam" id="PF00501"/>
    </source>
</evidence>
<dbReference type="Proteomes" id="UP000713904">
    <property type="component" value="Unassembled WGS sequence"/>
</dbReference>
<keyword evidence="7" id="KW-1185">Reference proteome</keyword>
<comment type="similarity">
    <text evidence="1">Belongs to the ATP-dependent AMP-binding enzyme family.</text>
</comment>
<dbReference type="Pfam" id="PF00501">
    <property type="entry name" value="AMP-binding"/>
    <property type="match status" value="1"/>
</dbReference>
<dbReference type="SUPFAM" id="SSF56801">
    <property type="entry name" value="Acetyl-CoA synthetase-like"/>
    <property type="match status" value="1"/>
</dbReference>